<dbReference type="Pfam" id="PF02126">
    <property type="entry name" value="PTE"/>
    <property type="match status" value="1"/>
</dbReference>
<proteinExistence type="inferred from homology"/>
<evidence type="ECO:0000313" key="4">
    <source>
        <dbReference type="EMBL" id="GAA3226911.1"/>
    </source>
</evidence>
<gene>
    <name evidence="4" type="ORF">GCM10010468_55470</name>
</gene>
<reference evidence="5" key="1">
    <citation type="journal article" date="2019" name="Int. J. Syst. Evol. Microbiol.">
        <title>The Global Catalogue of Microorganisms (GCM) 10K type strain sequencing project: providing services to taxonomists for standard genome sequencing and annotation.</title>
        <authorList>
            <consortium name="The Broad Institute Genomics Platform"/>
            <consortium name="The Broad Institute Genome Sequencing Center for Infectious Disease"/>
            <person name="Wu L."/>
            <person name="Ma J."/>
        </authorList>
    </citation>
    <scope>NUCLEOTIDE SEQUENCE [LARGE SCALE GENOMIC DNA]</scope>
    <source>
        <strain evidence="5">JCM 9377</strain>
    </source>
</reference>
<dbReference type="PANTHER" id="PTHR10819">
    <property type="entry name" value="PHOSPHOTRIESTERASE-RELATED"/>
    <property type="match status" value="1"/>
</dbReference>
<keyword evidence="5" id="KW-1185">Reference proteome</keyword>
<evidence type="ECO:0000256" key="2">
    <source>
        <dbReference type="ARBA" id="ARBA00022801"/>
    </source>
</evidence>
<dbReference type="Gene3D" id="3.20.20.140">
    <property type="entry name" value="Metal-dependent hydrolases"/>
    <property type="match status" value="1"/>
</dbReference>
<dbReference type="Proteomes" id="UP001501237">
    <property type="component" value="Unassembled WGS sequence"/>
</dbReference>
<keyword evidence="2" id="KW-0378">Hydrolase</keyword>
<organism evidence="4 5">
    <name type="scientific">Actinocorallia longicatena</name>
    <dbReference type="NCBI Taxonomy" id="111803"/>
    <lineage>
        <taxon>Bacteria</taxon>
        <taxon>Bacillati</taxon>
        <taxon>Actinomycetota</taxon>
        <taxon>Actinomycetes</taxon>
        <taxon>Streptosporangiales</taxon>
        <taxon>Thermomonosporaceae</taxon>
        <taxon>Actinocorallia</taxon>
    </lineage>
</organism>
<comment type="caution">
    <text evidence="4">The sequence shown here is derived from an EMBL/GenBank/DDBJ whole genome shotgun (WGS) entry which is preliminary data.</text>
</comment>
<dbReference type="PROSITE" id="PS51347">
    <property type="entry name" value="PHOSPHOTRIESTERASE_2"/>
    <property type="match status" value="1"/>
</dbReference>
<accession>A0ABP6QGP5</accession>
<evidence type="ECO:0000256" key="1">
    <source>
        <dbReference type="ARBA" id="ARBA00022723"/>
    </source>
</evidence>
<comment type="similarity">
    <text evidence="3">Belongs to the metallo-dependent hydrolases superfamily. Phosphotriesterase family.</text>
</comment>
<dbReference type="RefSeq" id="WP_344833925.1">
    <property type="nucleotide sequence ID" value="NZ_BAAAUV010000016.1"/>
</dbReference>
<sequence length="314" mass="33397">MTAPDPTESTDTEARIRTVTGPAPLSALSGRVLAHEHLRVDLRWPVGEGSDPRRWLDEEMHVTAELTGLRKEHDVSLVVELSCVGMGRDASALARISAGSRVAVVAGTGFFCEPFHPASIRDLTVERLAERMMAEIGYGMDGTSVLPGVIGEIGTWGDQPTEREERVLRAAAQASVESGLPIATHGRAGLAQLELLMAEGVSPERVAVGQQDLVEDPAVHRKIAETGAYVSFGNLALSSPESARAAVDLIEAGHASRLLLSGGLSRMEQLRHYDGPGYGVLFTGVLPALRAAGVDEETLELVTRTNALNWLSAA</sequence>
<dbReference type="InterPro" id="IPR001559">
    <property type="entry name" value="Phosphotriesterase"/>
</dbReference>
<name>A0ABP6QGP5_9ACTN</name>
<keyword evidence="1" id="KW-0479">Metal-binding</keyword>
<comment type="caution">
    <text evidence="3">Lacks conserved residue(s) required for the propagation of feature annotation.</text>
</comment>
<evidence type="ECO:0000313" key="5">
    <source>
        <dbReference type="Proteomes" id="UP001501237"/>
    </source>
</evidence>
<dbReference type="EMBL" id="BAAAUV010000016">
    <property type="protein sequence ID" value="GAA3226911.1"/>
    <property type="molecule type" value="Genomic_DNA"/>
</dbReference>
<dbReference type="PANTHER" id="PTHR10819:SF3">
    <property type="entry name" value="PHOSPHOTRIESTERASE-RELATED PROTEIN"/>
    <property type="match status" value="1"/>
</dbReference>
<dbReference type="InterPro" id="IPR032466">
    <property type="entry name" value="Metal_Hydrolase"/>
</dbReference>
<dbReference type="SUPFAM" id="SSF51556">
    <property type="entry name" value="Metallo-dependent hydrolases"/>
    <property type="match status" value="1"/>
</dbReference>
<protein>
    <submittedName>
        <fullName evidence="4">Phosphotriesterase-related protein</fullName>
    </submittedName>
</protein>
<evidence type="ECO:0000256" key="3">
    <source>
        <dbReference type="PROSITE-ProRule" id="PRU00679"/>
    </source>
</evidence>